<reference evidence="3 4" key="1">
    <citation type="submission" date="2018-05" db="EMBL/GenBank/DDBJ databases">
        <title>The Hungate 1000. A catalogue of reference genomes from the rumen microbiome.</title>
        <authorList>
            <person name="Kelly W."/>
        </authorList>
    </citation>
    <scope>NUCLEOTIDE SEQUENCE [LARGE SCALE GENOMIC DNA]</scope>
    <source>
        <strain evidence="3 4">NLAE-zl-C242</strain>
    </source>
</reference>
<dbReference type="SUPFAM" id="SSF52374">
    <property type="entry name" value="Nucleotidylyl transferase"/>
    <property type="match status" value="1"/>
</dbReference>
<dbReference type="GO" id="GO:0000049">
    <property type="term" value="F:tRNA binding"/>
    <property type="evidence" value="ECO:0007669"/>
    <property type="project" value="UniProtKB-KW"/>
</dbReference>
<comment type="caution">
    <text evidence="3">The sequence shown here is derived from an EMBL/GenBank/DDBJ whole genome shotgun (WGS) entry which is preliminary data.</text>
</comment>
<keyword evidence="4" id="KW-1185">Reference proteome</keyword>
<keyword evidence="3" id="KW-0808">Transferase</keyword>
<feature type="binding site" evidence="2">
    <location>
        <begin position="7"/>
        <end position="20"/>
    </location>
    <ligand>
        <name>ATP</name>
        <dbReference type="ChEBI" id="CHEBI:30616"/>
    </ligand>
</feature>
<evidence type="ECO:0000256" key="1">
    <source>
        <dbReference type="ARBA" id="ARBA00022694"/>
    </source>
</evidence>
<dbReference type="Proteomes" id="UP000245845">
    <property type="component" value="Unassembled WGS sequence"/>
</dbReference>
<evidence type="ECO:0000313" key="4">
    <source>
        <dbReference type="Proteomes" id="UP000245845"/>
    </source>
</evidence>
<proteinExistence type="inferred from homology"/>
<comment type="catalytic activity">
    <reaction evidence="2">
        <text>cytidine(34) in elongator tRNA(Met) + acetate + ATP = N(4)-acetylcytidine(34) in elongator tRNA(Met) + AMP + diphosphate</text>
        <dbReference type="Rhea" id="RHEA:58144"/>
        <dbReference type="Rhea" id="RHEA-COMP:10693"/>
        <dbReference type="Rhea" id="RHEA-COMP:10694"/>
        <dbReference type="ChEBI" id="CHEBI:30089"/>
        <dbReference type="ChEBI" id="CHEBI:30616"/>
        <dbReference type="ChEBI" id="CHEBI:33019"/>
        <dbReference type="ChEBI" id="CHEBI:74900"/>
        <dbReference type="ChEBI" id="CHEBI:82748"/>
        <dbReference type="ChEBI" id="CHEBI:456215"/>
    </reaction>
</comment>
<comment type="subcellular location">
    <subcellularLocation>
        <location evidence="2">Cytoplasm</location>
    </subcellularLocation>
</comment>
<dbReference type="InterPro" id="IPR008513">
    <property type="entry name" value="tRNA(Met)_cyd_acetate_ligase"/>
</dbReference>
<dbReference type="GO" id="GO:0005524">
    <property type="term" value="F:ATP binding"/>
    <property type="evidence" value="ECO:0007669"/>
    <property type="project" value="UniProtKB-KW"/>
</dbReference>
<dbReference type="Pfam" id="PF05636">
    <property type="entry name" value="HIGH_NTase1"/>
    <property type="match status" value="1"/>
</dbReference>
<accession>A0A2Y9B6Y7</accession>
<feature type="binding site" evidence="2">
    <location>
        <position position="189"/>
    </location>
    <ligand>
        <name>ATP</name>
        <dbReference type="ChEBI" id="CHEBI:30616"/>
    </ligand>
</feature>
<dbReference type="InterPro" id="IPR014729">
    <property type="entry name" value="Rossmann-like_a/b/a_fold"/>
</dbReference>
<comment type="function">
    <text evidence="2">Catalyzes the formation of N(4)-acetylcytidine (ac(4)C) at the wobble position of elongator tRNA(Met), using acetate and ATP as substrates. First activates an acetate ion to form acetyladenylate (Ac-AMP) and then transfers the acetyl group to tRNA to form ac(4)C34.</text>
</comment>
<comment type="similarity">
    <text evidence="2">Belongs to the TmcAL family.</text>
</comment>
<keyword evidence="2" id="KW-0820">tRNA-binding</keyword>
<keyword evidence="2" id="KW-0694">RNA-binding</keyword>
<dbReference type="AlphaFoldDB" id="A0A2Y9B6Y7"/>
<gene>
    <name evidence="2" type="primary">tmcAL</name>
    <name evidence="3" type="ORF">A8806_10156</name>
</gene>
<evidence type="ECO:0000256" key="2">
    <source>
        <dbReference type="HAMAP-Rule" id="MF_01539"/>
    </source>
</evidence>
<dbReference type="PANTHER" id="PTHR37825:SF1">
    <property type="entry name" value="TRNA(MET) CYTIDINE ACETATE LIGASE"/>
    <property type="match status" value="1"/>
</dbReference>
<dbReference type="RefSeq" id="WP_109729169.1">
    <property type="nucleotide sequence ID" value="NZ_BAAACK010000007.1"/>
</dbReference>
<name>A0A2Y9B6Y7_9FIRM</name>
<dbReference type="NCBIfam" id="NF010191">
    <property type="entry name" value="PRK13670.1"/>
    <property type="match status" value="1"/>
</dbReference>
<organism evidence="3 4">
    <name type="scientific">Faecalicatena orotica</name>
    <dbReference type="NCBI Taxonomy" id="1544"/>
    <lineage>
        <taxon>Bacteria</taxon>
        <taxon>Bacillati</taxon>
        <taxon>Bacillota</taxon>
        <taxon>Clostridia</taxon>
        <taxon>Lachnospirales</taxon>
        <taxon>Lachnospiraceae</taxon>
        <taxon>Faecalicatena</taxon>
    </lineage>
</organism>
<dbReference type="GO" id="GO:0005737">
    <property type="term" value="C:cytoplasm"/>
    <property type="evidence" value="ECO:0007669"/>
    <property type="project" value="UniProtKB-SubCell"/>
</dbReference>
<dbReference type="EMBL" id="QGDL01000001">
    <property type="protein sequence ID" value="PWJ31770.1"/>
    <property type="molecule type" value="Genomic_DNA"/>
</dbReference>
<keyword evidence="2" id="KW-0067">ATP-binding</keyword>
<comment type="caution">
    <text evidence="2">Lacks conserved residue(s) required for the propagation of feature annotation.</text>
</comment>
<dbReference type="GO" id="GO:0006400">
    <property type="term" value="P:tRNA modification"/>
    <property type="evidence" value="ECO:0007669"/>
    <property type="project" value="UniProtKB-UniRule"/>
</dbReference>
<protein>
    <recommendedName>
        <fullName evidence="2">tRNA(Met) cytidine acetate ligase</fullName>
        <ecNumber evidence="2">6.3.4.-</ecNumber>
    </recommendedName>
</protein>
<evidence type="ECO:0000313" key="3">
    <source>
        <dbReference type="EMBL" id="PWJ31770.1"/>
    </source>
</evidence>
<keyword evidence="2" id="KW-0436">Ligase</keyword>
<dbReference type="GO" id="GO:0016879">
    <property type="term" value="F:ligase activity, forming carbon-nitrogen bonds"/>
    <property type="evidence" value="ECO:0007669"/>
    <property type="project" value="UniProtKB-UniRule"/>
</dbReference>
<keyword evidence="2" id="KW-0963">Cytoplasm</keyword>
<dbReference type="HAMAP" id="MF_01539">
    <property type="entry name" value="TmcAL"/>
    <property type="match status" value="1"/>
</dbReference>
<sequence>MKIVGLITEYNPFHNGHQYHIEKSKEVTGADTVLVIMSGDYVQRGTPAIMPKYIRAEMALECGAGAVFELPVCYATGSAELFAMGAVSFLDSLGIVDSICFGSECNDLEGLQTVAGVLCEEPAEYKNFLQTNLKAGLSFPAARQEAFSAYMRNTAYSHLLDDPNNILGIEYLKALKKLGSSIKPYTIRRQESGYHDTQLQSNYSSASAIRSLLAYSGSALSTRSGGGTFENTHFSNILNELEDQVPACCLEILKDYHHVMYPVYQNDFSLIMKYKLLNKTARDLDRYMDVSEELANRISNQLNNFFNYKQFCELLKTKEVTQTRINRALLHIMLGLKKINVEEYIDGGYHYYARLLGVRKDRERVLGSVVKNGTLPLLTNLYDTEELPEAGRKMLHHDILASNLYKSVITDKYKTAFQNEYSQPILKV</sequence>
<dbReference type="EC" id="6.3.4.-" evidence="2"/>
<keyword evidence="2" id="KW-0547">Nucleotide-binding</keyword>
<feature type="binding site" evidence="2">
    <location>
        <position position="164"/>
    </location>
    <ligand>
        <name>ATP</name>
        <dbReference type="ChEBI" id="CHEBI:30616"/>
    </ligand>
</feature>
<dbReference type="PANTHER" id="PTHR37825">
    <property type="entry name" value="TRNA(MET) CYTIDINE ACETATE LIGASE"/>
    <property type="match status" value="1"/>
</dbReference>
<dbReference type="GO" id="GO:0016740">
    <property type="term" value="F:transferase activity"/>
    <property type="evidence" value="ECO:0007669"/>
    <property type="project" value="UniProtKB-KW"/>
</dbReference>
<keyword evidence="1 2" id="KW-0819">tRNA processing</keyword>
<feature type="binding site" evidence="2">
    <location>
        <position position="102"/>
    </location>
    <ligand>
        <name>ATP</name>
        <dbReference type="ChEBI" id="CHEBI:30616"/>
    </ligand>
</feature>
<dbReference type="OrthoDB" id="9769796at2"/>
<dbReference type="Gene3D" id="3.40.50.620">
    <property type="entry name" value="HUPs"/>
    <property type="match status" value="1"/>
</dbReference>